<dbReference type="InterPro" id="IPR001173">
    <property type="entry name" value="Glyco_trans_2-like"/>
</dbReference>
<reference evidence="5" key="1">
    <citation type="journal article" date="2020" name="Nature">
        <title>Giant virus diversity and host interactions through global metagenomics.</title>
        <authorList>
            <person name="Schulz F."/>
            <person name="Roux S."/>
            <person name="Paez-Espino D."/>
            <person name="Jungbluth S."/>
            <person name="Walsh D.A."/>
            <person name="Denef V.J."/>
            <person name="McMahon K.D."/>
            <person name="Konstantinidis K.T."/>
            <person name="Eloe-Fadrosh E.A."/>
            <person name="Kyrpides N.C."/>
            <person name="Woyke T."/>
        </authorList>
    </citation>
    <scope>NUCLEOTIDE SEQUENCE</scope>
    <source>
        <strain evidence="5">GVMAG-M-3300023184-86</strain>
    </source>
</reference>
<dbReference type="PANTHER" id="PTHR43685">
    <property type="entry name" value="GLYCOSYLTRANSFERASE"/>
    <property type="match status" value="1"/>
</dbReference>
<evidence type="ECO:0000256" key="3">
    <source>
        <dbReference type="ARBA" id="ARBA00022679"/>
    </source>
</evidence>
<dbReference type="AlphaFoldDB" id="A0A6C0IJ11"/>
<dbReference type="Pfam" id="PF00535">
    <property type="entry name" value="Glycos_transf_2"/>
    <property type="match status" value="1"/>
</dbReference>
<dbReference type="PANTHER" id="PTHR43685:SF5">
    <property type="entry name" value="GLYCOSYLTRANSFERASE EPSE-RELATED"/>
    <property type="match status" value="1"/>
</dbReference>
<organism evidence="5">
    <name type="scientific">viral metagenome</name>
    <dbReference type="NCBI Taxonomy" id="1070528"/>
    <lineage>
        <taxon>unclassified sequences</taxon>
        <taxon>metagenomes</taxon>
        <taxon>organismal metagenomes</taxon>
    </lineage>
</organism>
<dbReference type="InterPro" id="IPR029044">
    <property type="entry name" value="Nucleotide-diphossugar_trans"/>
</dbReference>
<dbReference type="InterPro" id="IPR050834">
    <property type="entry name" value="Glycosyltransf_2"/>
</dbReference>
<evidence type="ECO:0000256" key="1">
    <source>
        <dbReference type="ARBA" id="ARBA00006739"/>
    </source>
</evidence>
<evidence type="ECO:0000256" key="2">
    <source>
        <dbReference type="ARBA" id="ARBA00022676"/>
    </source>
</evidence>
<proteinExistence type="inferred from homology"/>
<name>A0A6C0IJ11_9ZZZZ</name>
<dbReference type="CDD" id="cd00761">
    <property type="entry name" value="Glyco_tranf_GTA_type"/>
    <property type="match status" value="1"/>
</dbReference>
<sequence>MISILIPIYNGIEFIDESVMSVINQTYSEWELLIGVNGHPEKSNVFLKAKQYEDKSHKVRVLDFFNIKGKSNTLNEMIKYCSYDYVAILDVDDIWEPEKLEIQSKFLHIYDVIGTRCVYFGEKNLVPYIPTGDISNFDFTRVNPIINSSSVIRKELCFWNNKWDSVEDYDLWLRLRKMNKKFYNCDKILVKHRIHNTSAFNSKGNDLLAQDLVKSYK</sequence>
<comment type="similarity">
    <text evidence="1">Belongs to the glycosyltransferase 2 family.</text>
</comment>
<dbReference type="EMBL" id="MN740171">
    <property type="protein sequence ID" value="QHT91877.1"/>
    <property type="molecule type" value="Genomic_DNA"/>
</dbReference>
<dbReference type="SUPFAM" id="SSF53448">
    <property type="entry name" value="Nucleotide-diphospho-sugar transferases"/>
    <property type="match status" value="1"/>
</dbReference>
<evidence type="ECO:0000259" key="4">
    <source>
        <dbReference type="Pfam" id="PF00535"/>
    </source>
</evidence>
<feature type="domain" description="Glycosyltransferase 2-like" evidence="4">
    <location>
        <begin position="3"/>
        <end position="128"/>
    </location>
</feature>
<keyword evidence="2" id="KW-0328">Glycosyltransferase</keyword>
<dbReference type="GO" id="GO:0016757">
    <property type="term" value="F:glycosyltransferase activity"/>
    <property type="evidence" value="ECO:0007669"/>
    <property type="project" value="UniProtKB-KW"/>
</dbReference>
<keyword evidence="3" id="KW-0808">Transferase</keyword>
<dbReference type="Gene3D" id="3.90.550.10">
    <property type="entry name" value="Spore Coat Polysaccharide Biosynthesis Protein SpsA, Chain A"/>
    <property type="match status" value="1"/>
</dbReference>
<protein>
    <recommendedName>
        <fullName evidence="4">Glycosyltransferase 2-like domain-containing protein</fullName>
    </recommendedName>
</protein>
<accession>A0A6C0IJ11</accession>
<evidence type="ECO:0000313" key="5">
    <source>
        <dbReference type="EMBL" id="QHT91877.1"/>
    </source>
</evidence>